<dbReference type="AlphaFoldDB" id="A0A3M7RN30"/>
<protein>
    <submittedName>
        <fullName evidence="1">Uncharacterized protein</fullName>
    </submittedName>
</protein>
<sequence>KYDQKIHLNLITQTNTVTLLSRKIKQRLSLIDYAVSFRVDSSRLKKKLSPVDSRQNMPNTTF</sequence>
<evidence type="ECO:0000313" key="2">
    <source>
        <dbReference type="Proteomes" id="UP000276133"/>
    </source>
</evidence>
<name>A0A3M7RN30_BRAPC</name>
<gene>
    <name evidence="1" type="ORF">BpHYR1_052986</name>
</gene>
<organism evidence="1 2">
    <name type="scientific">Brachionus plicatilis</name>
    <name type="common">Marine rotifer</name>
    <name type="synonym">Brachionus muelleri</name>
    <dbReference type="NCBI Taxonomy" id="10195"/>
    <lineage>
        <taxon>Eukaryota</taxon>
        <taxon>Metazoa</taxon>
        <taxon>Spiralia</taxon>
        <taxon>Gnathifera</taxon>
        <taxon>Rotifera</taxon>
        <taxon>Eurotatoria</taxon>
        <taxon>Monogononta</taxon>
        <taxon>Pseudotrocha</taxon>
        <taxon>Ploima</taxon>
        <taxon>Brachionidae</taxon>
        <taxon>Brachionus</taxon>
    </lineage>
</organism>
<proteinExistence type="predicted"/>
<comment type="caution">
    <text evidence="1">The sequence shown here is derived from an EMBL/GenBank/DDBJ whole genome shotgun (WGS) entry which is preliminary data.</text>
</comment>
<reference evidence="1 2" key="1">
    <citation type="journal article" date="2018" name="Sci. Rep.">
        <title>Genomic signatures of local adaptation to the degree of environmental predictability in rotifers.</title>
        <authorList>
            <person name="Franch-Gras L."/>
            <person name="Hahn C."/>
            <person name="Garcia-Roger E.M."/>
            <person name="Carmona M.J."/>
            <person name="Serra M."/>
            <person name="Gomez A."/>
        </authorList>
    </citation>
    <scope>NUCLEOTIDE SEQUENCE [LARGE SCALE GENOMIC DNA]</scope>
    <source>
        <strain evidence="1">HYR1</strain>
    </source>
</reference>
<feature type="non-terminal residue" evidence="1">
    <location>
        <position position="1"/>
    </location>
</feature>
<dbReference type="Proteomes" id="UP000276133">
    <property type="component" value="Unassembled WGS sequence"/>
</dbReference>
<keyword evidence="2" id="KW-1185">Reference proteome</keyword>
<accession>A0A3M7RN30</accession>
<evidence type="ECO:0000313" key="1">
    <source>
        <dbReference type="EMBL" id="RNA24951.1"/>
    </source>
</evidence>
<dbReference type="EMBL" id="REGN01003008">
    <property type="protein sequence ID" value="RNA24951.1"/>
    <property type="molecule type" value="Genomic_DNA"/>
</dbReference>